<keyword evidence="3" id="KW-1185">Reference proteome</keyword>
<evidence type="ECO:0000313" key="3">
    <source>
        <dbReference type="Proteomes" id="UP000469558"/>
    </source>
</evidence>
<reference evidence="2 3" key="1">
    <citation type="submission" date="2018-05" db="EMBL/GenBank/DDBJ databases">
        <title>Genome sequencing and assembly of the regulated plant pathogen Lachnellula willkommii and related sister species for the development of diagnostic species identification markers.</title>
        <authorList>
            <person name="Giroux E."/>
            <person name="Bilodeau G."/>
        </authorList>
    </citation>
    <scope>NUCLEOTIDE SEQUENCE [LARGE SCALE GENOMIC DNA]</scope>
    <source>
        <strain evidence="2 3">CBS 268.59</strain>
    </source>
</reference>
<proteinExistence type="predicted"/>
<feature type="compositionally biased region" description="Low complexity" evidence="1">
    <location>
        <begin position="236"/>
        <end position="248"/>
    </location>
</feature>
<dbReference type="AlphaFoldDB" id="A0A8T9C710"/>
<dbReference type="OrthoDB" id="5426294at2759"/>
<dbReference type="Proteomes" id="UP000469558">
    <property type="component" value="Unassembled WGS sequence"/>
</dbReference>
<gene>
    <name evidence="2" type="ORF">LSUE1_G001776</name>
</gene>
<feature type="region of interest" description="Disordered" evidence="1">
    <location>
        <begin position="206"/>
        <end position="248"/>
    </location>
</feature>
<organism evidence="2 3">
    <name type="scientific">Lachnellula suecica</name>
    <dbReference type="NCBI Taxonomy" id="602035"/>
    <lineage>
        <taxon>Eukaryota</taxon>
        <taxon>Fungi</taxon>
        <taxon>Dikarya</taxon>
        <taxon>Ascomycota</taxon>
        <taxon>Pezizomycotina</taxon>
        <taxon>Leotiomycetes</taxon>
        <taxon>Helotiales</taxon>
        <taxon>Lachnaceae</taxon>
        <taxon>Lachnellula</taxon>
    </lineage>
</organism>
<sequence length="277" mass="26688">MKYTTAILAASAAVANGQSPITIGPNGVITCTGPNPNGNYCVSPSLGSPIIIRCTDGVGEAANCSDNLAGEPPFEVTYGECYETAFDAGDASCEKNCVVYPDNGASFTIPAAICTPQVLTSSSSATSTSSATFSPTITSTSSAATLTGSTTTTATGTSVYVSAGVTVTETFTTTYCPESTLVPATSVPATSVSSVFHPSGTASSAVSAGLSPTGSGNGGSSNGTVTSAAGNGGSGSSPTATPVGPTTTAPATFTGGAITNSASGALAVLGLAVAYFL</sequence>
<dbReference type="EMBL" id="QGMK01000480">
    <property type="protein sequence ID" value="TVY81431.1"/>
    <property type="molecule type" value="Genomic_DNA"/>
</dbReference>
<evidence type="ECO:0000256" key="1">
    <source>
        <dbReference type="SAM" id="MobiDB-lite"/>
    </source>
</evidence>
<name>A0A8T9C710_9HELO</name>
<accession>A0A8T9C710</accession>
<protein>
    <submittedName>
        <fullName evidence="2">Uncharacterized protein</fullName>
    </submittedName>
</protein>
<comment type="caution">
    <text evidence="2">The sequence shown here is derived from an EMBL/GenBank/DDBJ whole genome shotgun (WGS) entry which is preliminary data.</text>
</comment>
<evidence type="ECO:0000313" key="2">
    <source>
        <dbReference type="EMBL" id="TVY81431.1"/>
    </source>
</evidence>